<feature type="transmembrane region" description="Helical" evidence="1">
    <location>
        <begin position="297"/>
        <end position="317"/>
    </location>
</feature>
<feature type="transmembrane region" description="Helical" evidence="1">
    <location>
        <begin position="207"/>
        <end position="226"/>
    </location>
</feature>
<gene>
    <name evidence="2" type="ORF">SAMN05444972_10761</name>
</gene>
<keyword evidence="1" id="KW-1133">Transmembrane helix</keyword>
<protein>
    <recommendedName>
        <fullName evidence="4">Phage-related protein</fullName>
    </recommendedName>
</protein>
<evidence type="ECO:0000313" key="2">
    <source>
        <dbReference type="EMBL" id="SFS75910.1"/>
    </source>
</evidence>
<sequence length="537" mass="57598">MAEQIPQIDLKPIEKSLNDLDKKLLEINNISKKFENNLITQKNREEGAKEIGTVSLMIYGAVVLGLWTLVQDDAAVKASLEGLSDALSSLGSSVAPVFATLIDILTSVVNAFNSLPEPAKQFILVGFLIMGVLFGILGAIIPVIASIAAMSAATGTFAAAALPVVATIALIVLALAGLIAGLIYAYNHFEGFRNLVNAVWTSIQEGLAAVWAVIQPALIAIADFFIAQWQKVVDWWNTMLPTFMAVWNAIWTFIQPIVAAIVSYIQMGFQTLLVILTGIWEVIQAVLVAAWEVIKAVISAAINIILSIISFFVYLFTGQWGKMWESALNILKSIGGMLTSIVGAIVNMIVKIIGSLIVMVANIFKNIWQGALNITSDLLGGISSKISSFCKGARDWGVNMIEQFVAGIRSGITWVTDAVNDVVNSVKDFLGFSSPTKKGPGSQSNKWAPNFMEMFTAGIKMGMPALKSVASQSASQLAILGQSQGSGGLALAGGGAASSPTIQIDQMHVRNDQDIRLISQELWRLHQRQARSFGGRA</sequence>
<feature type="transmembrane region" description="Helical" evidence="1">
    <location>
        <begin position="51"/>
        <end position="70"/>
    </location>
</feature>
<dbReference type="EMBL" id="FPAA01000007">
    <property type="protein sequence ID" value="SFS75910.1"/>
    <property type="molecule type" value="Genomic_DNA"/>
</dbReference>
<evidence type="ECO:0000256" key="1">
    <source>
        <dbReference type="SAM" id="Phobius"/>
    </source>
</evidence>
<dbReference type="Proteomes" id="UP000198660">
    <property type="component" value="Unassembled WGS sequence"/>
</dbReference>
<feature type="transmembrane region" description="Helical" evidence="1">
    <location>
        <begin position="246"/>
        <end position="265"/>
    </location>
</feature>
<keyword evidence="3" id="KW-1185">Reference proteome</keyword>
<feature type="transmembrane region" description="Helical" evidence="1">
    <location>
        <begin position="124"/>
        <end position="148"/>
    </location>
</feature>
<feature type="transmembrane region" description="Helical" evidence="1">
    <location>
        <begin position="90"/>
        <end position="112"/>
    </location>
</feature>
<proteinExistence type="predicted"/>
<feature type="transmembrane region" description="Helical" evidence="1">
    <location>
        <begin position="160"/>
        <end position="186"/>
    </location>
</feature>
<dbReference type="OrthoDB" id="1779742at2"/>
<reference evidence="3" key="1">
    <citation type="submission" date="2016-10" db="EMBL/GenBank/DDBJ databases">
        <authorList>
            <person name="Varghese N."/>
            <person name="Submissions S."/>
        </authorList>
    </citation>
    <scope>NUCLEOTIDE SEQUENCE [LARGE SCALE GENOMIC DNA]</scope>
    <source>
        <strain evidence="3">DSM 45789</strain>
    </source>
</reference>
<dbReference type="AlphaFoldDB" id="A0A1I6SGF9"/>
<dbReference type="RefSeq" id="WP_091837194.1">
    <property type="nucleotide sequence ID" value="NZ_FPAA01000007.1"/>
</dbReference>
<accession>A0A1I6SGF9</accession>
<keyword evidence="1" id="KW-0812">Transmembrane</keyword>
<evidence type="ECO:0000313" key="3">
    <source>
        <dbReference type="Proteomes" id="UP000198660"/>
    </source>
</evidence>
<feature type="transmembrane region" description="Helical" evidence="1">
    <location>
        <begin position="338"/>
        <end position="364"/>
    </location>
</feature>
<feature type="transmembrane region" description="Helical" evidence="1">
    <location>
        <begin position="272"/>
        <end position="291"/>
    </location>
</feature>
<organism evidence="2 3">
    <name type="scientific">Marininema halotolerans</name>
    <dbReference type="NCBI Taxonomy" id="1155944"/>
    <lineage>
        <taxon>Bacteria</taxon>
        <taxon>Bacillati</taxon>
        <taxon>Bacillota</taxon>
        <taxon>Bacilli</taxon>
        <taxon>Bacillales</taxon>
        <taxon>Thermoactinomycetaceae</taxon>
        <taxon>Marininema</taxon>
    </lineage>
</organism>
<evidence type="ECO:0008006" key="4">
    <source>
        <dbReference type="Google" id="ProtNLM"/>
    </source>
</evidence>
<name>A0A1I6SGF9_9BACL</name>
<keyword evidence="1" id="KW-0472">Membrane</keyword>